<dbReference type="Proteomes" id="UP000225433">
    <property type="component" value="Unassembled WGS sequence"/>
</dbReference>
<dbReference type="RefSeq" id="WP_099139865.1">
    <property type="nucleotide sequence ID" value="NZ_CAWNQJ010000123.1"/>
</dbReference>
<dbReference type="AlphaFoldDB" id="A0A1V0M439"/>
<dbReference type="InterPro" id="IPR020046">
    <property type="entry name" value="5-3_exonucl_a-hlix_arch_N"/>
</dbReference>
<organism evidence="5">
    <name type="scientific">Xenorhabdus hominickii</name>
    <dbReference type="NCBI Taxonomy" id="351679"/>
    <lineage>
        <taxon>Bacteria</taxon>
        <taxon>Pseudomonadati</taxon>
        <taxon>Pseudomonadota</taxon>
        <taxon>Gammaproteobacteria</taxon>
        <taxon>Enterobacterales</taxon>
        <taxon>Morganellaceae</taxon>
        <taxon>Xenorhabdus</taxon>
    </lineage>
</organism>
<dbReference type="Pfam" id="PF01367">
    <property type="entry name" value="5_3_exonuc"/>
    <property type="match status" value="1"/>
</dbReference>
<accession>A0A1V0M439</accession>
<dbReference type="SMART" id="SM00475">
    <property type="entry name" value="53EXOc"/>
    <property type="match status" value="1"/>
</dbReference>
<dbReference type="GO" id="GO:0008409">
    <property type="term" value="F:5'-3' exonuclease activity"/>
    <property type="evidence" value="ECO:0007669"/>
    <property type="project" value="InterPro"/>
</dbReference>
<dbReference type="PANTHER" id="PTHR42646">
    <property type="entry name" value="FLAP ENDONUCLEASE XNI"/>
    <property type="match status" value="1"/>
</dbReference>
<dbReference type="InterPro" id="IPR008918">
    <property type="entry name" value="HhH2"/>
</dbReference>
<reference evidence="6 7" key="2">
    <citation type="journal article" date="2017" name="Nat. Microbiol.">
        <title>Natural product diversity associated with the nematode symbionts Photorhabdus and Xenorhabdus.</title>
        <authorList>
            <person name="Tobias N.J."/>
            <person name="Wolff H."/>
            <person name="Djahanschiri B."/>
            <person name="Grundmann F."/>
            <person name="Kronenwerth M."/>
            <person name="Shi Y.M."/>
            <person name="Simonyi S."/>
            <person name="Grun P."/>
            <person name="Shapiro-Ilan D."/>
            <person name="Pidot S.J."/>
            <person name="Stinear T.P."/>
            <person name="Ebersberger I."/>
            <person name="Bode H.B."/>
        </authorList>
    </citation>
    <scope>NUCLEOTIDE SEQUENCE [LARGE SCALE GENOMIC DNA]</scope>
    <source>
        <strain evidence="6 7">DSM 17903</strain>
    </source>
</reference>
<dbReference type="Gene3D" id="1.10.150.20">
    <property type="entry name" value="5' to 3' exonuclease, C-terminal subdomain"/>
    <property type="match status" value="1"/>
</dbReference>
<keyword evidence="5" id="KW-0614">Plasmid</keyword>
<evidence type="ECO:0000313" key="6">
    <source>
        <dbReference type="EMBL" id="PHM52348.1"/>
    </source>
</evidence>
<evidence type="ECO:0000256" key="1">
    <source>
        <dbReference type="ARBA" id="ARBA00022722"/>
    </source>
</evidence>
<dbReference type="GO" id="GO:0033567">
    <property type="term" value="P:DNA replication, Okazaki fragment processing"/>
    <property type="evidence" value="ECO:0007669"/>
    <property type="project" value="InterPro"/>
</dbReference>
<proteinExistence type="predicted"/>
<dbReference type="CDD" id="cd09899">
    <property type="entry name" value="H3TH_T4-like"/>
    <property type="match status" value="1"/>
</dbReference>
<dbReference type="CDD" id="cd09860">
    <property type="entry name" value="PIN_T4-like"/>
    <property type="match status" value="1"/>
</dbReference>
<dbReference type="GO" id="GO:0017108">
    <property type="term" value="F:5'-flap endonuclease activity"/>
    <property type="evidence" value="ECO:0007669"/>
    <property type="project" value="InterPro"/>
</dbReference>
<dbReference type="GO" id="GO:0003677">
    <property type="term" value="F:DNA binding"/>
    <property type="evidence" value="ECO:0007669"/>
    <property type="project" value="UniProtKB-KW"/>
</dbReference>
<dbReference type="InterPro" id="IPR002421">
    <property type="entry name" value="5-3_exonuclease"/>
</dbReference>
<evidence type="ECO:0000313" key="5">
    <source>
        <dbReference type="EMBL" id="ARD69634.1"/>
    </source>
</evidence>
<feature type="domain" description="5'-3' exonuclease" evidence="4">
    <location>
        <begin position="1"/>
        <end position="275"/>
    </location>
</feature>
<dbReference type="PANTHER" id="PTHR42646:SF2">
    <property type="entry name" value="5'-3' EXONUCLEASE FAMILY PROTEIN"/>
    <property type="match status" value="1"/>
</dbReference>
<reference evidence="5" key="1">
    <citation type="journal article" date="2017" name="J. Invertebr. Pathol.">
        <title>Identification and bacterial characteristics of Xenorhabdus hominickii ANU101 from an entomopathogenic nematode, Steinernema monticolum.</title>
        <authorList>
            <person name="Park Y."/>
            <person name="Kang S."/>
            <person name="Sadekuzzaman M."/>
            <person name="Kim H."/>
            <person name="Jung J.K."/>
            <person name="Kim Y."/>
        </authorList>
    </citation>
    <scope>NUCLEOTIDE SEQUENCE</scope>
    <source>
        <strain evidence="5">ANU101</strain>
        <plasmid evidence="5">unnamed1</plasmid>
    </source>
</reference>
<sequence length="313" mass="35059">MNLLLVDAHSQGYYHQQSAAELKVGDMEVQAIFNTLRSVKRNASIMKARVIVLWDGEPVKRNTLFPEYKTRAPSADMDAMKAKFKAQRPIIQQAFSYLGVEQLIAEDGEADDLAGLIVGHEKANYDHIYLLSGDGDWKQLVDENVSFINQRDDTILRLDGFFEDTGFHTPLAFVQGKALQGDSSDTIPGVGGIGDKGAREFLAEYGSVAEIRKIVLSGGELMKNRARNSFIKLANDEFNEKLGMGMMDAFKRNLTLMMLRGCPLKPDTIKSIPASYNPEKVRQLFLEYNFHSILDDLDVFLTPFHRYGLKVAA</sequence>
<keyword evidence="3" id="KW-0238">DNA-binding</keyword>
<evidence type="ECO:0000313" key="7">
    <source>
        <dbReference type="Proteomes" id="UP000225433"/>
    </source>
</evidence>
<evidence type="ECO:0000256" key="3">
    <source>
        <dbReference type="ARBA" id="ARBA00023125"/>
    </source>
</evidence>
<evidence type="ECO:0000256" key="2">
    <source>
        <dbReference type="ARBA" id="ARBA00022801"/>
    </source>
</evidence>
<geneLocation type="plasmid" evidence="5">
    <name>unnamed1</name>
</geneLocation>
<dbReference type="Gene3D" id="3.40.50.1010">
    <property type="entry name" value="5'-nuclease"/>
    <property type="match status" value="1"/>
</dbReference>
<dbReference type="InterPro" id="IPR020045">
    <property type="entry name" value="DNA_polI_H3TH"/>
</dbReference>
<name>A0A1V0M439_XENHO</name>
<keyword evidence="2" id="KW-0378">Hydrolase</keyword>
<dbReference type="SMART" id="SM00279">
    <property type="entry name" value="HhH2"/>
    <property type="match status" value="1"/>
</dbReference>
<keyword evidence="1" id="KW-0540">Nuclease</keyword>
<dbReference type="SUPFAM" id="SSF88723">
    <property type="entry name" value="PIN domain-like"/>
    <property type="match status" value="1"/>
</dbReference>
<dbReference type="Pfam" id="PF02739">
    <property type="entry name" value="5_3_exonuc_N"/>
    <property type="match status" value="1"/>
</dbReference>
<evidence type="ECO:0000259" key="4">
    <source>
        <dbReference type="SMART" id="SM00475"/>
    </source>
</evidence>
<protein>
    <submittedName>
        <fullName evidence="5 6">DNA polymerase I</fullName>
    </submittedName>
</protein>
<gene>
    <name evidence="6" type="ORF">Xhom_04425</name>
</gene>
<dbReference type="EMBL" id="NJAI01000009">
    <property type="protein sequence ID" value="PHM52348.1"/>
    <property type="molecule type" value="Genomic_DNA"/>
</dbReference>
<dbReference type="InterPro" id="IPR029060">
    <property type="entry name" value="PIN-like_dom_sf"/>
</dbReference>
<dbReference type="InterPro" id="IPR036279">
    <property type="entry name" value="5-3_exonuclease_C_sf"/>
</dbReference>
<dbReference type="EMBL" id="KX517798">
    <property type="protein sequence ID" value="ARD69634.1"/>
    <property type="molecule type" value="Genomic_DNA"/>
</dbReference>
<dbReference type="SUPFAM" id="SSF47807">
    <property type="entry name" value="5' to 3' exonuclease, C-terminal subdomain"/>
    <property type="match status" value="1"/>
</dbReference>
<dbReference type="InterPro" id="IPR038969">
    <property type="entry name" value="FEN"/>
</dbReference>